<evidence type="ECO:0000313" key="13">
    <source>
        <dbReference type="Proteomes" id="UP000267251"/>
    </source>
</evidence>
<dbReference type="InterPro" id="IPR019775">
    <property type="entry name" value="WD40_repeat_CS"/>
</dbReference>
<feature type="repeat" description="WD" evidence="11">
    <location>
        <begin position="100"/>
        <end position="142"/>
    </location>
</feature>
<evidence type="ECO:0000256" key="9">
    <source>
        <dbReference type="ARBA" id="ARBA00024017"/>
    </source>
</evidence>
<dbReference type="GO" id="GO:0005829">
    <property type="term" value="C:cytosol"/>
    <property type="evidence" value="ECO:0007669"/>
    <property type="project" value="UniProtKB-SubCell"/>
</dbReference>
<dbReference type="GO" id="GO:0005782">
    <property type="term" value="C:peroxisomal matrix"/>
    <property type="evidence" value="ECO:0007669"/>
    <property type="project" value="UniProtKB-SubCell"/>
</dbReference>
<dbReference type="Gene3D" id="2.130.10.10">
    <property type="entry name" value="YVTN repeat-like/Quinoprotein amine dehydrogenase"/>
    <property type="match status" value="1"/>
</dbReference>
<evidence type="ECO:0000256" key="5">
    <source>
        <dbReference type="ARBA" id="ARBA00022574"/>
    </source>
</evidence>
<keyword evidence="13" id="KW-1185">Reference proteome</keyword>
<dbReference type="InterPro" id="IPR036322">
    <property type="entry name" value="WD40_repeat_dom_sf"/>
</dbReference>
<keyword evidence="7" id="KW-0653">Protein transport</keyword>
<keyword evidence="6" id="KW-0677">Repeat</keyword>
<dbReference type="InterPro" id="IPR001680">
    <property type="entry name" value="WD40_rpt"/>
</dbReference>
<dbReference type="PRINTS" id="PR00320">
    <property type="entry name" value="GPROTEINBRPT"/>
</dbReference>
<evidence type="ECO:0000256" key="3">
    <source>
        <dbReference type="ARBA" id="ARBA00022448"/>
    </source>
</evidence>
<keyword evidence="3" id="KW-0813">Transport</keyword>
<dbReference type="InterPro" id="IPR044536">
    <property type="entry name" value="PEX7"/>
</dbReference>
<dbReference type="CDD" id="cd00200">
    <property type="entry name" value="WD40"/>
    <property type="match status" value="1"/>
</dbReference>
<dbReference type="InterPro" id="IPR015943">
    <property type="entry name" value="WD40/YVTN_repeat-like_dom_sf"/>
</dbReference>
<keyword evidence="5 11" id="KW-0853">WD repeat</keyword>
<evidence type="ECO:0000256" key="1">
    <source>
        <dbReference type="ARBA" id="ARBA00004253"/>
    </source>
</evidence>
<feature type="repeat" description="WD" evidence="11">
    <location>
        <begin position="76"/>
        <end position="90"/>
    </location>
</feature>
<dbReference type="InterPro" id="IPR020472">
    <property type="entry name" value="WD40_PAC1"/>
</dbReference>
<dbReference type="OrthoDB" id="273771at2759"/>
<proteinExistence type="inferred from homology"/>
<dbReference type="PANTHER" id="PTHR46027:SF1">
    <property type="entry name" value="PEROXISOMAL TARGETING SIGNAL 2 RECEPTOR"/>
    <property type="match status" value="1"/>
</dbReference>
<name>A0A4P9Y196_9FUNG</name>
<dbReference type="PANTHER" id="PTHR46027">
    <property type="entry name" value="PEROXISOMAL TARGETING SIGNAL 2 RECEPTOR"/>
    <property type="match status" value="1"/>
</dbReference>
<dbReference type="SUPFAM" id="SSF50978">
    <property type="entry name" value="WD40 repeat-like"/>
    <property type="match status" value="1"/>
</dbReference>
<sequence>MAQTFHTRGFKGYGVQFSPFHPDRLAVATAANFGLVGNGKLWILRQGPQGIAQEHVYDTQDGLFDLAWNELNEHQLVTASGDGSIKLWDLTLPDYPIRQWSEHTKEVFSVSWDLIGKHEFLSSSWDGTVKLWNPERPDSISTFAEHSGCVYEAIFSPKDPGTFASCSGDRSVRIWSVQSPQSTMTLPIHPDEVLTLDWDKYRPTTLVTGCVDRAVRVFDLRQPSIPLHTLPGHSFAIRRVRCSPWEEGVFGSVGYDMSLRVWRGDREVGRYDGHTEFVVGMDWSLGIQGQIATCAWDESVHLYDAFSPPPPPGPHPM</sequence>
<evidence type="ECO:0000256" key="10">
    <source>
        <dbReference type="ARBA" id="ARBA00032565"/>
    </source>
</evidence>
<dbReference type="EMBL" id="KZ988293">
    <property type="protein sequence ID" value="RKP12548.1"/>
    <property type="molecule type" value="Genomic_DNA"/>
</dbReference>
<dbReference type="PROSITE" id="PS50082">
    <property type="entry name" value="WD_REPEATS_2"/>
    <property type="match status" value="3"/>
</dbReference>
<dbReference type="Pfam" id="PF00400">
    <property type="entry name" value="WD40"/>
    <property type="match status" value="6"/>
</dbReference>
<accession>A0A4P9Y196</accession>
<comment type="subcellular location">
    <subcellularLocation>
        <location evidence="2">Cytoplasm</location>
        <location evidence="2">Cytosol</location>
    </subcellularLocation>
    <subcellularLocation>
        <location evidence="1">Peroxisome matrix</location>
    </subcellularLocation>
</comment>
<dbReference type="Proteomes" id="UP000267251">
    <property type="component" value="Unassembled WGS sequence"/>
</dbReference>
<evidence type="ECO:0000256" key="6">
    <source>
        <dbReference type="ARBA" id="ARBA00022737"/>
    </source>
</evidence>
<protein>
    <recommendedName>
        <fullName evidence="10">Peroxin-7</fullName>
    </recommendedName>
</protein>
<dbReference type="GO" id="GO:0005053">
    <property type="term" value="F:peroxisome matrix targeting signal-2 binding"/>
    <property type="evidence" value="ECO:0007669"/>
    <property type="project" value="InterPro"/>
</dbReference>
<dbReference type="SMART" id="SM00320">
    <property type="entry name" value="WD40"/>
    <property type="match status" value="6"/>
</dbReference>
<dbReference type="AlphaFoldDB" id="A0A4P9Y196"/>
<evidence type="ECO:0000256" key="7">
    <source>
        <dbReference type="ARBA" id="ARBA00022927"/>
    </source>
</evidence>
<keyword evidence="8" id="KW-0576">Peroxisome</keyword>
<feature type="repeat" description="WD" evidence="11">
    <location>
        <begin position="143"/>
        <end position="185"/>
    </location>
</feature>
<dbReference type="PROSITE" id="PS00678">
    <property type="entry name" value="WD_REPEATS_1"/>
    <property type="match status" value="1"/>
</dbReference>
<evidence type="ECO:0000256" key="8">
    <source>
        <dbReference type="ARBA" id="ARBA00023140"/>
    </source>
</evidence>
<gene>
    <name evidence="12" type="ORF">BJ684DRAFT_11342</name>
</gene>
<comment type="similarity">
    <text evidence="9">Belongs to the WD repeat peroxin-7 family.</text>
</comment>
<evidence type="ECO:0000313" key="12">
    <source>
        <dbReference type="EMBL" id="RKP12548.1"/>
    </source>
</evidence>
<evidence type="ECO:0000256" key="4">
    <source>
        <dbReference type="ARBA" id="ARBA00022490"/>
    </source>
</evidence>
<evidence type="ECO:0000256" key="11">
    <source>
        <dbReference type="PROSITE-ProRule" id="PRU00221"/>
    </source>
</evidence>
<organism evidence="12 13">
    <name type="scientific">Piptocephalis cylindrospora</name>
    <dbReference type="NCBI Taxonomy" id="1907219"/>
    <lineage>
        <taxon>Eukaryota</taxon>
        <taxon>Fungi</taxon>
        <taxon>Fungi incertae sedis</taxon>
        <taxon>Zoopagomycota</taxon>
        <taxon>Zoopagomycotina</taxon>
        <taxon>Zoopagomycetes</taxon>
        <taxon>Zoopagales</taxon>
        <taxon>Piptocephalidaceae</taxon>
        <taxon>Piptocephalis</taxon>
    </lineage>
</organism>
<evidence type="ECO:0000256" key="2">
    <source>
        <dbReference type="ARBA" id="ARBA00004514"/>
    </source>
</evidence>
<reference evidence="13" key="1">
    <citation type="journal article" date="2018" name="Nat. Microbiol.">
        <title>Leveraging single-cell genomics to expand the fungal tree of life.</title>
        <authorList>
            <person name="Ahrendt S.R."/>
            <person name="Quandt C.A."/>
            <person name="Ciobanu D."/>
            <person name="Clum A."/>
            <person name="Salamov A."/>
            <person name="Andreopoulos B."/>
            <person name="Cheng J.F."/>
            <person name="Woyke T."/>
            <person name="Pelin A."/>
            <person name="Henrissat B."/>
            <person name="Reynolds N.K."/>
            <person name="Benny G.L."/>
            <person name="Smith M.E."/>
            <person name="James T.Y."/>
            <person name="Grigoriev I.V."/>
        </authorList>
    </citation>
    <scope>NUCLEOTIDE SEQUENCE [LARGE SCALE GENOMIC DNA]</scope>
</reference>
<dbReference type="GO" id="GO:0016558">
    <property type="term" value="P:protein import into peroxisome matrix"/>
    <property type="evidence" value="ECO:0007669"/>
    <property type="project" value="InterPro"/>
</dbReference>
<keyword evidence="4" id="KW-0963">Cytoplasm</keyword>